<reference evidence="3 4" key="1">
    <citation type="journal article" date="2019" name="Emerg. Microbes Infect.">
        <title>Comprehensive subspecies identification of 175 nontuberculous mycobacteria species based on 7547 genomic profiles.</title>
        <authorList>
            <person name="Matsumoto Y."/>
            <person name="Kinjo T."/>
            <person name="Motooka D."/>
            <person name="Nabeya D."/>
            <person name="Jung N."/>
            <person name="Uechi K."/>
            <person name="Horii T."/>
            <person name="Iida T."/>
            <person name="Fujita J."/>
            <person name="Nakamura S."/>
        </authorList>
    </citation>
    <scope>NUCLEOTIDE SEQUENCE [LARGE SCALE GENOMIC DNA]</scope>
    <source>
        <strain evidence="3 4">JCM 30725</strain>
    </source>
</reference>
<feature type="transmembrane region" description="Helical" evidence="2">
    <location>
        <begin position="42"/>
        <end position="61"/>
    </location>
</feature>
<dbReference type="Proteomes" id="UP000465360">
    <property type="component" value="Unassembled WGS sequence"/>
</dbReference>
<proteinExistence type="predicted"/>
<name>A0A7I9YTN2_MYCBU</name>
<evidence type="ECO:0000313" key="3">
    <source>
        <dbReference type="EMBL" id="GFG91912.1"/>
    </source>
</evidence>
<dbReference type="Pfam" id="PF11259">
    <property type="entry name" value="DUF3060"/>
    <property type="match status" value="1"/>
</dbReference>
<keyword evidence="2" id="KW-0812">Transmembrane</keyword>
<feature type="compositionally biased region" description="Basic and acidic residues" evidence="1">
    <location>
        <begin position="1"/>
        <end position="27"/>
    </location>
</feature>
<dbReference type="EMBL" id="BLKZ01000001">
    <property type="protein sequence ID" value="GFG91912.1"/>
    <property type="molecule type" value="Genomic_DNA"/>
</dbReference>
<evidence type="ECO:0008006" key="5">
    <source>
        <dbReference type="Google" id="ProtNLM"/>
    </source>
</evidence>
<evidence type="ECO:0000256" key="1">
    <source>
        <dbReference type="SAM" id="MobiDB-lite"/>
    </source>
</evidence>
<dbReference type="AlphaFoldDB" id="A0A7I9YTN2"/>
<organism evidence="3 4">
    <name type="scientific">Mycobacterium bourgelatii</name>
    <dbReference type="NCBI Taxonomy" id="1273442"/>
    <lineage>
        <taxon>Bacteria</taxon>
        <taxon>Bacillati</taxon>
        <taxon>Actinomycetota</taxon>
        <taxon>Actinomycetes</taxon>
        <taxon>Mycobacteriales</taxon>
        <taxon>Mycobacteriaceae</taxon>
        <taxon>Mycobacterium</taxon>
    </lineage>
</organism>
<protein>
    <recommendedName>
        <fullName evidence="5">DUF3060 domain-containing protein</fullName>
    </recommendedName>
</protein>
<evidence type="ECO:0000256" key="2">
    <source>
        <dbReference type="SAM" id="Phobius"/>
    </source>
</evidence>
<keyword evidence="2" id="KW-1133">Transmembrane helix</keyword>
<accession>A0A7I9YTN2</accession>
<dbReference type="InterPro" id="IPR021417">
    <property type="entry name" value="DUF3060"/>
</dbReference>
<sequence length="157" mass="17453">MKPKYPEQRIRHLEHGGHRPRRTEPQRHHGLRQLAYTSSGRLFLALTTVGLAIAMSLWQHADTTKVDGHLIMINSGARNTIDCNDGYLKLDGDKNTYAVTGHCRRLEVFGSENRVVVESAEAISVFGDSNVVGYYSGSPTIMKTGPNNTVSQRPRGH</sequence>
<evidence type="ECO:0000313" key="4">
    <source>
        <dbReference type="Proteomes" id="UP000465360"/>
    </source>
</evidence>
<keyword evidence="4" id="KW-1185">Reference proteome</keyword>
<dbReference type="RefSeq" id="WP_205351391.1">
    <property type="nucleotide sequence ID" value="NZ_BLKZ01000001.1"/>
</dbReference>
<gene>
    <name evidence="3" type="ORF">MBOU_39540</name>
</gene>
<comment type="caution">
    <text evidence="3">The sequence shown here is derived from an EMBL/GenBank/DDBJ whole genome shotgun (WGS) entry which is preliminary data.</text>
</comment>
<keyword evidence="2" id="KW-0472">Membrane</keyword>
<feature type="region of interest" description="Disordered" evidence="1">
    <location>
        <begin position="1"/>
        <end position="29"/>
    </location>
</feature>